<dbReference type="EMBL" id="LC738885">
    <property type="protein sequence ID" value="BDT63511.1"/>
    <property type="molecule type" value="Genomic_DNA"/>
</dbReference>
<organism evidence="1">
    <name type="scientific">Pasiphaea japonica whispovirus</name>
    <dbReference type="NCBI Taxonomy" id="2984286"/>
    <lineage>
        <taxon>Viruses</taxon>
        <taxon>Viruses incertae sedis</taxon>
        <taxon>Naldaviricetes</taxon>
        <taxon>Nimaviridae</taxon>
        <taxon>Whispovirus</taxon>
    </lineage>
</organism>
<proteinExistence type="predicted"/>
<sequence>MSGEVMSREFSFIHTTLSSVMKDKKNTVLKRLCADDARNVDKDGCCSFCGRQGYDTSASIPLDNLIDISALVGLVTSIGTIVNTHLSTSCSRLQKQAQSYAALTCGSYMDVVYTGLNKTPEQIPLDAGAGGLYNTADDDHVSGDNGDGDIKVTKIGHDDEYEIYEEGDQYEEKYTDDQTPSKETNDFQYVPITVGLYNCQKFENEYIRIPFFETSLHAETLKYNQEYKFCAIKDNIPVHHNVYACNCAQSIQNSLSVQ</sequence>
<protein>
    <submittedName>
        <fullName evidence="1">Wsv133-like protein</fullName>
    </submittedName>
</protein>
<reference evidence="1" key="1">
    <citation type="submission" date="2022-10" db="EMBL/GenBank/DDBJ databases">
        <title>Genome sequences of endogenous nimaviruses in decapod crustaceans.</title>
        <authorList>
            <person name="Kawato S."/>
            <person name="Nozaki R."/>
            <person name="Kondo H."/>
            <person name="Hirono I."/>
        </authorList>
    </citation>
    <scope>NUCLEOTIDE SEQUENCE</scope>
    <source>
        <strain evidence="1">Toyama2020</strain>
    </source>
</reference>
<accession>A0A9C7C9R0</accession>
<evidence type="ECO:0000313" key="1">
    <source>
        <dbReference type="EMBL" id="BDT63511.1"/>
    </source>
</evidence>
<name>A0A9C7C9R0_9VIRU</name>